<keyword evidence="3" id="KW-1185">Reference proteome</keyword>
<accession>A0AAV2HFL5</accession>
<comment type="caution">
    <text evidence="2">The sequence shown here is derived from an EMBL/GenBank/DDBJ whole genome shotgun (WGS) entry which is preliminary data.</text>
</comment>
<dbReference type="EMBL" id="CAXITT010000106">
    <property type="protein sequence ID" value="CAL1532104.1"/>
    <property type="molecule type" value="Genomic_DNA"/>
</dbReference>
<organism evidence="2 3">
    <name type="scientific">Lymnaea stagnalis</name>
    <name type="common">Great pond snail</name>
    <name type="synonym">Helix stagnalis</name>
    <dbReference type="NCBI Taxonomy" id="6523"/>
    <lineage>
        <taxon>Eukaryota</taxon>
        <taxon>Metazoa</taxon>
        <taxon>Spiralia</taxon>
        <taxon>Lophotrochozoa</taxon>
        <taxon>Mollusca</taxon>
        <taxon>Gastropoda</taxon>
        <taxon>Heterobranchia</taxon>
        <taxon>Euthyneura</taxon>
        <taxon>Panpulmonata</taxon>
        <taxon>Hygrophila</taxon>
        <taxon>Lymnaeoidea</taxon>
        <taxon>Lymnaeidae</taxon>
        <taxon>Lymnaea</taxon>
    </lineage>
</organism>
<name>A0AAV2HFL5_LYMST</name>
<reference evidence="2 3" key="1">
    <citation type="submission" date="2024-04" db="EMBL/GenBank/DDBJ databases">
        <authorList>
            <consortium name="Genoscope - CEA"/>
            <person name="William W."/>
        </authorList>
    </citation>
    <scope>NUCLEOTIDE SEQUENCE [LARGE SCALE GENOMIC DNA]</scope>
</reference>
<feature type="chain" id="PRO_5044010609" evidence="1">
    <location>
        <begin position="18"/>
        <end position="111"/>
    </location>
</feature>
<protein>
    <submittedName>
        <fullName evidence="2">Uncharacterized protein</fullName>
    </submittedName>
</protein>
<dbReference type="AlphaFoldDB" id="A0AAV2HFL5"/>
<feature type="signal peptide" evidence="1">
    <location>
        <begin position="1"/>
        <end position="17"/>
    </location>
</feature>
<proteinExistence type="predicted"/>
<keyword evidence="1" id="KW-0732">Signal</keyword>
<sequence>MQKLLLVFLVCCVAVKGISVDSKNCYASSCKWPNIVKFASNYCEESKSFMDCLDENVLNNPDCTQSQKEVLDESISATKAARSLNHCSGGVKLTSSLVTCLVGLVYVLFNK</sequence>
<gene>
    <name evidence="2" type="ORF">GSLYS_00006183001</name>
</gene>
<evidence type="ECO:0000313" key="3">
    <source>
        <dbReference type="Proteomes" id="UP001497497"/>
    </source>
</evidence>
<evidence type="ECO:0000313" key="2">
    <source>
        <dbReference type="EMBL" id="CAL1532104.1"/>
    </source>
</evidence>
<dbReference type="Proteomes" id="UP001497497">
    <property type="component" value="Unassembled WGS sequence"/>
</dbReference>
<evidence type="ECO:0000256" key="1">
    <source>
        <dbReference type="SAM" id="SignalP"/>
    </source>
</evidence>